<evidence type="ECO:0000256" key="6">
    <source>
        <dbReference type="ARBA" id="ARBA00023002"/>
    </source>
</evidence>
<evidence type="ECO:0000256" key="8">
    <source>
        <dbReference type="SAM" id="Phobius"/>
    </source>
</evidence>
<dbReference type="Gene3D" id="3.30.9.10">
    <property type="entry name" value="D-Amino Acid Oxidase, subunit A, domain 2"/>
    <property type="match status" value="1"/>
</dbReference>
<dbReference type="SUPFAM" id="SSF54373">
    <property type="entry name" value="FAD-linked reductases, C-terminal domain"/>
    <property type="match status" value="1"/>
</dbReference>
<feature type="transmembrane region" description="Helical" evidence="8">
    <location>
        <begin position="142"/>
        <end position="162"/>
    </location>
</feature>
<keyword evidence="8" id="KW-1133">Transmembrane helix</keyword>
<dbReference type="PANTHER" id="PTHR11530">
    <property type="entry name" value="D-AMINO ACID OXIDASE"/>
    <property type="match status" value="1"/>
</dbReference>
<feature type="binding site" evidence="7">
    <location>
        <begin position="51"/>
        <end position="52"/>
    </location>
    <ligand>
        <name>FAD</name>
        <dbReference type="ChEBI" id="CHEBI:57692"/>
    </ligand>
</feature>
<evidence type="ECO:0000259" key="9">
    <source>
        <dbReference type="Pfam" id="PF01266"/>
    </source>
</evidence>
<keyword evidence="8" id="KW-0812">Transmembrane</keyword>
<keyword evidence="4" id="KW-0285">Flavoprotein</keyword>
<dbReference type="InterPro" id="IPR023209">
    <property type="entry name" value="DAO"/>
</dbReference>
<feature type="binding site" evidence="7">
    <location>
        <position position="288"/>
    </location>
    <ligand>
        <name>D-dopa</name>
        <dbReference type="ChEBI" id="CHEBI:149689"/>
    </ligand>
</feature>
<dbReference type="EnsemblMetazoa" id="G23165.3">
    <property type="protein sequence ID" value="G23165.3:cds"/>
    <property type="gene ID" value="G23165"/>
</dbReference>
<comment type="similarity">
    <text evidence="3">Belongs to the DAMOX/DASOX family.</text>
</comment>
<evidence type="ECO:0000256" key="4">
    <source>
        <dbReference type="ARBA" id="ARBA00022630"/>
    </source>
</evidence>
<dbReference type="PIRSF" id="PIRSF000189">
    <property type="entry name" value="D-aa_oxidase"/>
    <property type="match status" value="1"/>
</dbReference>
<evidence type="ECO:0000313" key="11">
    <source>
        <dbReference type="Proteomes" id="UP000005408"/>
    </source>
</evidence>
<dbReference type="Gene3D" id="3.40.50.720">
    <property type="entry name" value="NAD(P)-binding Rossmann-like Domain"/>
    <property type="match status" value="1"/>
</dbReference>
<sequence>MGDGLTPTIMTANVVVIGAGVVGLSTAINIQRLVPSCSVTIVAEDVVDGTTSVGAGAIFRPTEEYLPGVDIQRARQWIRDGWEHFSSLALSEHSGPAGIAITPSFMLSRTEIKDPLYKDVVFTFHELSRDEMKKMGFDKHFSYGYLVTTIVITTKLYLVWLLKRFLQNGGKVEKRRVSNMNEFQGRYRIVVNCSAIGSRQLFGDKLIHPNRGQLLRVKAPWIKYCIYTDADAYIIPNQGLVAVGGSRDENNYDISIDDKESKAILERCCKICPSLKRAEVDHVWAGLRPVRSPLRIEKEIIEVENDQLTVVHNYGHCSDGIALSWGTAVEAAGMVRDCLKCSSKL</sequence>
<protein>
    <recommendedName>
        <fullName evidence="9">FAD dependent oxidoreductase domain-containing protein</fullName>
    </recommendedName>
</protein>
<keyword evidence="5 7" id="KW-0274">FAD</keyword>
<accession>A0A8W8KHB4</accession>
<feature type="binding site" evidence="7">
    <location>
        <position position="233"/>
    </location>
    <ligand>
        <name>D-dopa</name>
        <dbReference type="ChEBI" id="CHEBI:149689"/>
    </ligand>
</feature>
<dbReference type="Pfam" id="PF01266">
    <property type="entry name" value="DAO"/>
    <property type="match status" value="1"/>
</dbReference>
<dbReference type="InterPro" id="IPR006076">
    <property type="entry name" value="FAD-dep_OxRdtase"/>
</dbReference>
<dbReference type="Proteomes" id="UP000005408">
    <property type="component" value="Unassembled WGS sequence"/>
</dbReference>
<name>A0A8W8KHB4_MAGGI</name>
<dbReference type="EnsemblMetazoa" id="G23165.1">
    <property type="protein sequence ID" value="G23165.1:cds"/>
    <property type="gene ID" value="G23165"/>
</dbReference>
<dbReference type="GO" id="GO:0005782">
    <property type="term" value="C:peroxisomal matrix"/>
    <property type="evidence" value="ECO:0007669"/>
    <property type="project" value="UniProtKB-SubCell"/>
</dbReference>
<keyword evidence="6" id="KW-0560">Oxidoreductase</keyword>
<dbReference type="GO" id="GO:0071949">
    <property type="term" value="F:FAD binding"/>
    <property type="evidence" value="ECO:0007669"/>
    <property type="project" value="InterPro"/>
</dbReference>
<dbReference type="AlphaFoldDB" id="A0A8W8KHB4"/>
<feature type="domain" description="FAD dependent oxidoreductase" evidence="9">
    <location>
        <begin position="14"/>
        <end position="332"/>
    </location>
</feature>
<keyword evidence="11" id="KW-1185">Reference proteome</keyword>
<keyword evidence="8" id="KW-0472">Membrane</keyword>
<evidence type="ECO:0000256" key="3">
    <source>
        <dbReference type="ARBA" id="ARBA00006730"/>
    </source>
</evidence>
<comment type="subcellular location">
    <subcellularLocation>
        <location evidence="2">Peroxisome matrix</location>
    </subcellularLocation>
</comment>
<evidence type="ECO:0000256" key="5">
    <source>
        <dbReference type="ARBA" id="ARBA00022827"/>
    </source>
</evidence>
<evidence type="ECO:0000313" key="10">
    <source>
        <dbReference type="EnsemblMetazoa" id="G23165.1:cds"/>
    </source>
</evidence>
<dbReference type="GO" id="GO:0003884">
    <property type="term" value="F:D-amino-acid oxidase activity"/>
    <property type="evidence" value="ECO:0007669"/>
    <property type="project" value="InterPro"/>
</dbReference>
<evidence type="ECO:0000256" key="1">
    <source>
        <dbReference type="ARBA" id="ARBA00001974"/>
    </source>
</evidence>
<organism evidence="10 11">
    <name type="scientific">Magallana gigas</name>
    <name type="common">Pacific oyster</name>
    <name type="synonym">Crassostrea gigas</name>
    <dbReference type="NCBI Taxonomy" id="29159"/>
    <lineage>
        <taxon>Eukaryota</taxon>
        <taxon>Metazoa</taxon>
        <taxon>Spiralia</taxon>
        <taxon>Lophotrochozoa</taxon>
        <taxon>Mollusca</taxon>
        <taxon>Bivalvia</taxon>
        <taxon>Autobranchia</taxon>
        <taxon>Pteriomorphia</taxon>
        <taxon>Ostreida</taxon>
        <taxon>Ostreoidea</taxon>
        <taxon>Ostreidae</taxon>
        <taxon>Magallana</taxon>
    </lineage>
</organism>
<feature type="binding site" evidence="7">
    <location>
        <position position="177"/>
    </location>
    <ligand>
        <name>FAD</name>
        <dbReference type="ChEBI" id="CHEBI:57692"/>
    </ligand>
</feature>
<reference evidence="10" key="1">
    <citation type="submission" date="2022-08" db="UniProtKB">
        <authorList>
            <consortium name="EnsemblMetazoa"/>
        </authorList>
    </citation>
    <scope>IDENTIFICATION</scope>
    <source>
        <strain evidence="10">05x7-T-G4-1.051#20</strain>
    </source>
</reference>
<evidence type="ECO:0000256" key="2">
    <source>
        <dbReference type="ARBA" id="ARBA00004253"/>
    </source>
</evidence>
<dbReference type="SUPFAM" id="SSF51971">
    <property type="entry name" value="Nucleotide-binding domain"/>
    <property type="match status" value="1"/>
</dbReference>
<dbReference type="GO" id="GO:0019478">
    <property type="term" value="P:D-amino acid catabolic process"/>
    <property type="evidence" value="ECO:0007669"/>
    <property type="project" value="TreeGrafter"/>
</dbReference>
<comment type="cofactor">
    <cofactor evidence="1 7">
        <name>FAD</name>
        <dbReference type="ChEBI" id="CHEBI:57692"/>
    </cofactor>
</comment>
<dbReference type="PANTHER" id="PTHR11530:SF11">
    <property type="entry name" value="D-ASPARTATE OXIDASE"/>
    <property type="match status" value="1"/>
</dbReference>
<proteinExistence type="inferred from homology"/>
<evidence type="ECO:0000256" key="7">
    <source>
        <dbReference type="PIRSR" id="PIRSR000189-1"/>
    </source>
</evidence>